<keyword evidence="3" id="KW-1185">Reference proteome</keyword>
<proteinExistence type="predicted"/>
<dbReference type="InterPro" id="IPR014710">
    <property type="entry name" value="RmlC-like_jellyroll"/>
</dbReference>
<evidence type="ECO:0000256" key="1">
    <source>
        <dbReference type="SAM" id="SignalP"/>
    </source>
</evidence>
<comment type="caution">
    <text evidence="2">The sequence shown here is derived from an EMBL/GenBank/DDBJ whole genome shotgun (WGS) entry which is preliminary data.</text>
</comment>
<dbReference type="InterPro" id="IPR028013">
    <property type="entry name" value="DUF4437"/>
</dbReference>
<dbReference type="SUPFAM" id="SSF51182">
    <property type="entry name" value="RmlC-like cupins"/>
    <property type="match status" value="1"/>
</dbReference>
<dbReference type="Pfam" id="PF14499">
    <property type="entry name" value="DUF4437"/>
    <property type="match status" value="1"/>
</dbReference>
<evidence type="ECO:0000313" key="3">
    <source>
        <dbReference type="Proteomes" id="UP001168380"/>
    </source>
</evidence>
<dbReference type="EMBL" id="JAULRT010000032">
    <property type="protein sequence ID" value="MDO3380908.1"/>
    <property type="molecule type" value="Genomic_DNA"/>
</dbReference>
<gene>
    <name evidence="2" type="ORF">QWI16_01905</name>
</gene>
<feature type="chain" id="PRO_5046156075" evidence="1">
    <location>
        <begin position="34"/>
        <end position="153"/>
    </location>
</feature>
<accession>A0ABT8TCQ1</accession>
<organism evidence="2 3">
    <name type="scientific">Gilvimarinus algae</name>
    <dbReference type="NCBI Taxonomy" id="3058037"/>
    <lineage>
        <taxon>Bacteria</taxon>
        <taxon>Pseudomonadati</taxon>
        <taxon>Pseudomonadota</taxon>
        <taxon>Gammaproteobacteria</taxon>
        <taxon>Cellvibrionales</taxon>
        <taxon>Cellvibrionaceae</taxon>
        <taxon>Gilvimarinus</taxon>
    </lineage>
</organism>
<dbReference type="Proteomes" id="UP001168380">
    <property type="component" value="Unassembled WGS sequence"/>
</dbReference>
<keyword evidence="1" id="KW-0732">Signal</keyword>
<protein>
    <submittedName>
        <fullName evidence="2">DUF4437 domain-containing protein</fullName>
    </submittedName>
</protein>
<dbReference type="Gene3D" id="2.60.120.10">
    <property type="entry name" value="Jelly Rolls"/>
    <property type="match status" value="1"/>
</dbReference>
<dbReference type="RefSeq" id="WP_302711031.1">
    <property type="nucleotide sequence ID" value="NZ_JAULRT010000032.1"/>
</dbReference>
<feature type="signal peptide" evidence="1">
    <location>
        <begin position="1"/>
        <end position="33"/>
    </location>
</feature>
<name>A0ABT8TCQ1_9GAMM</name>
<dbReference type="InterPro" id="IPR011051">
    <property type="entry name" value="RmlC_Cupin_sf"/>
</dbReference>
<evidence type="ECO:0000313" key="2">
    <source>
        <dbReference type="EMBL" id="MDO3380908.1"/>
    </source>
</evidence>
<sequence length="153" mass="16287">MSNRKSSFSLIVDAILSSLCATPLVLFSLSAAANGITSTPVDQLGYDVTPEGVAFAPLKGNRFEEPYMAMVRLPAGLVSPPHTKTAAMYGVIVQGEMTHSLLGTSAADEIALPAGSFYIIPADIPHVSKCISDIDCVTFLYQDGKFDFNLVQQ</sequence>
<reference evidence="2" key="1">
    <citation type="submission" date="2023-07" db="EMBL/GenBank/DDBJ databases">
        <title>Gilvimarinus algae sp. nov., isolated from the surface of Kelp.</title>
        <authorList>
            <person name="Sun Y.Y."/>
            <person name="Gong Y."/>
            <person name="Du Z.J."/>
        </authorList>
    </citation>
    <scope>NUCLEOTIDE SEQUENCE</scope>
    <source>
        <strain evidence="2">SDUM040014</strain>
    </source>
</reference>